<reference evidence="5" key="1">
    <citation type="submission" date="2023-02" db="EMBL/GenBank/DDBJ databases">
        <title>Identification and recombinant expression of a fungal hydrolase from Papiliotrema laurentii that hydrolyzes apple cutin and clears colloidal polyester polyurethane.</title>
        <authorList>
            <consortium name="DOE Joint Genome Institute"/>
            <person name="Roman V.A."/>
            <person name="Bojanowski C."/>
            <person name="Crable B.R."/>
            <person name="Wagner D.N."/>
            <person name="Hung C.S."/>
            <person name="Nadeau L.J."/>
            <person name="Schratz L."/>
            <person name="Haridas S."/>
            <person name="Pangilinan J."/>
            <person name="Lipzen A."/>
            <person name="Na H."/>
            <person name="Yan M."/>
            <person name="Ng V."/>
            <person name="Grigoriev I.V."/>
            <person name="Spatafora J.W."/>
            <person name="Barlow D."/>
            <person name="Biffinger J."/>
            <person name="Kelley-Loughnane N."/>
            <person name="Varaljay V.A."/>
            <person name="Crookes-Goodson W.J."/>
        </authorList>
    </citation>
    <scope>NUCLEOTIDE SEQUENCE</scope>
    <source>
        <strain evidence="5">5307AH</strain>
    </source>
</reference>
<organism evidence="5 6">
    <name type="scientific">Papiliotrema laurentii</name>
    <name type="common">Cryptococcus laurentii</name>
    <dbReference type="NCBI Taxonomy" id="5418"/>
    <lineage>
        <taxon>Eukaryota</taxon>
        <taxon>Fungi</taxon>
        <taxon>Dikarya</taxon>
        <taxon>Basidiomycota</taxon>
        <taxon>Agaricomycotina</taxon>
        <taxon>Tremellomycetes</taxon>
        <taxon>Tremellales</taxon>
        <taxon>Rhynchogastremaceae</taxon>
        <taxon>Papiliotrema</taxon>
    </lineage>
</organism>
<accession>A0AAD9FTT1</accession>
<dbReference type="PANTHER" id="PTHR45964:SF5">
    <property type="entry name" value="WSCD FAMILY MEMBER CG9164"/>
    <property type="match status" value="1"/>
</dbReference>
<dbReference type="SMART" id="SM00321">
    <property type="entry name" value="WSC"/>
    <property type="match status" value="2"/>
</dbReference>
<feature type="signal peptide" evidence="3">
    <location>
        <begin position="1"/>
        <end position="20"/>
    </location>
</feature>
<dbReference type="AlphaFoldDB" id="A0AAD9FTT1"/>
<keyword evidence="1" id="KW-0677">Repeat</keyword>
<dbReference type="PROSITE" id="PS51212">
    <property type="entry name" value="WSC"/>
    <property type="match status" value="2"/>
</dbReference>
<dbReference type="CDD" id="cd11577">
    <property type="entry name" value="GH71"/>
    <property type="match status" value="1"/>
</dbReference>
<dbReference type="PANTHER" id="PTHR45964">
    <property type="entry name" value="WSCD FAMILY MEMBER CG9164"/>
    <property type="match status" value="1"/>
</dbReference>
<evidence type="ECO:0000313" key="5">
    <source>
        <dbReference type="EMBL" id="KAK1926189.1"/>
    </source>
</evidence>
<dbReference type="InterPro" id="IPR002889">
    <property type="entry name" value="WSC_carb-bd"/>
</dbReference>
<evidence type="ECO:0000256" key="2">
    <source>
        <dbReference type="SAM" id="MobiDB-lite"/>
    </source>
</evidence>
<comment type="caution">
    <text evidence="5">The sequence shown here is derived from an EMBL/GenBank/DDBJ whole genome shotgun (WGS) entry which is preliminary data.</text>
</comment>
<dbReference type="EMBL" id="JAODAN010000002">
    <property type="protein sequence ID" value="KAK1926189.1"/>
    <property type="molecule type" value="Genomic_DNA"/>
</dbReference>
<feature type="domain" description="WSC" evidence="4">
    <location>
        <begin position="268"/>
        <end position="361"/>
    </location>
</feature>
<evidence type="ECO:0000256" key="1">
    <source>
        <dbReference type="ARBA" id="ARBA00022737"/>
    </source>
</evidence>
<evidence type="ECO:0000256" key="3">
    <source>
        <dbReference type="SAM" id="SignalP"/>
    </source>
</evidence>
<keyword evidence="6" id="KW-1185">Reference proteome</keyword>
<dbReference type="GO" id="GO:0051118">
    <property type="term" value="F:glucan endo-1,3-alpha-glucosidase activity"/>
    <property type="evidence" value="ECO:0007669"/>
    <property type="project" value="InterPro"/>
</dbReference>
<dbReference type="InterPro" id="IPR005197">
    <property type="entry name" value="Glyco_hydro_71"/>
</dbReference>
<name>A0AAD9FTT1_PAPLA</name>
<sequence>MAPVASALALVLAAAAAVDAKPLSPGRHAPPTIANILSHSKRQLHSIYSKYYGNAHGLSKPPPLPNKRDVSLPAGWAYHGCIRESWDERLLQGFSFSSNTLTPLLCLTECGKRGFTLAGTEFGDECFCGNEYVGSGGAPNPDSYCDVPCAGSESETCGNAWLLSLYTYNMTGLPSCTVVDPSTSLPGNETSTPVPGNTTELDPSPITNGSLIANFTTVIDGATTVIPVYTSTVDASVTTSAISSSSATAAPSPTSTAPVHQNDEDESQWYSLGCAVDSDSPRILTGYSEIHMDSLSVDQCLTLCESKGFTYAGLEYGEECYCGDSLPTTIAYSDSQCDMTCSGDSTETCGGDWRIELYELISSSYDNSTSSSAAASASASVIAPSSEVSATASPVVTVSSSSAVATESSSSAVSESASATVSTAPSASASTTAPSSSDVPQASGDHVVWAHHMVGNTYPYALQDWRNDIDKAHSYGIDGFALNMGSDYWQPARIADAYSAAQQSGTGFKLFLSLDMTVIGCGSWADASALVNLVKRFADHPNQALRNGKVLVSTFAGSDCTFGTGSMNGWQGAFVDALQTAGVDIFFVPSIFTDPSTFKNIGFMDGELNWNSAWPMGSGEISTATDWNYLNQMGGKEYMAAISPFFFTHFGANSWNKNWLYRSDNWLYATRWEQLISMRSEITSLEILTWNDYGESSYIGPIAGALPAGSDVWVNGFDHEAINVLTKYYATAFKTGAYPTITKDSIVMWQRPHAHDAIATNDGAGRPTGWNWTDDELYAVVLTTGAAEVTLTSGSNTQTFSVQAGLTKLKIPSSPGSISGSIARSGSTVASYSSGTSVYTNTPTTYNYNYFLGGSS</sequence>
<dbReference type="Gene3D" id="3.20.20.80">
    <property type="entry name" value="Glycosidases"/>
    <property type="match status" value="1"/>
</dbReference>
<dbReference type="Proteomes" id="UP001182556">
    <property type="component" value="Unassembled WGS sequence"/>
</dbReference>
<feature type="compositionally biased region" description="Low complexity" evidence="2">
    <location>
        <begin position="423"/>
        <end position="437"/>
    </location>
</feature>
<dbReference type="Pfam" id="PF03659">
    <property type="entry name" value="Glyco_hydro_71"/>
    <property type="match status" value="1"/>
</dbReference>
<protein>
    <submittedName>
        <fullName evidence="5">Glycosyl hydrolase family 71-domain-containing protein</fullName>
    </submittedName>
</protein>
<feature type="region of interest" description="Disordered" evidence="2">
    <location>
        <begin position="243"/>
        <end position="263"/>
    </location>
</feature>
<evidence type="ECO:0000259" key="4">
    <source>
        <dbReference type="PROSITE" id="PS51212"/>
    </source>
</evidence>
<feature type="domain" description="WSC" evidence="4">
    <location>
        <begin position="75"/>
        <end position="169"/>
    </location>
</feature>
<feature type="chain" id="PRO_5042029122" evidence="3">
    <location>
        <begin position="21"/>
        <end position="856"/>
    </location>
</feature>
<feature type="region of interest" description="Disordered" evidence="2">
    <location>
        <begin position="423"/>
        <end position="442"/>
    </location>
</feature>
<keyword evidence="3" id="KW-0732">Signal</keyword>
<keyword evidence="5" id="KW-0378">Hydrolase</keyword>
<proteinExistence type="predicted"/>
<gene>
    <name evidence="5" type="ORF">DB88DRAFT_538113</name>
</gene>
<feature type="compositionally biased region" description="Low complexity" evidence="2">
    <location>
        <begin position="243"/>
        <end position="259"/>
    </location>
</feature>
<dbReference type="InterPro" id="IPR051589">
    <property type="entry name" value="Sialate-O-sulfotransferase"/>
</dbReference>
<evidence type="ECO:0000313" key="6">
    <source>
        <dbReference type="Proteomes" id="UP001182556"/>
    </source>
</evidence>
<dbReference type="Pfam" id="PF01822">
    <property type="entry name" value="WSC"/>
    <property type="match status" value="2"/>
</dbReference>